<name>A0A0D0B774_9AGAM</name>
<dbReference type="InParanoid" id="A0A0D0B774"/>
<sequence length="100" mass="11174">MQHSRNSLACVPLSELASTVVDRVPLLLEQLQNLEAEEAFLDTKILSLQQLHRRSMSISMDATNAQPSTVAENTLKKRHIVSDGMYHPDVLNLCSGRMTK</sequence>
<dbReference type="Proteomes" id="UP000054485">
    <property type="component" value="Unassembled WGS sequence"/>
</dbReference>
<dbReference type="EMBL" id="KN835169">
    <property type="protein sequence ID" value="KIK45669.1"/>
    <property type="molecule type" value="Genomic_DNA"/>
</dbReference>
<reference evidence="1 2" key="1">
    <citation type="submission" date="2014-04" db="EMBL/GenBank/DDBJ databases">
        <authorList>
            <consortium name="DOE Joint Genome Institute"/>
            <person name="Kuo A."/>
            <person name="Ruytinx J."/>
            <person name="Rineau F."/>
            <person name="Colpaert J."/>
            <person name="Kohler A."/>
            <person name="Nagy L.G."/>
            <person name="Floudas D."/>
            <person name="Copeland A."/>
            <person name="Barry K.W."/>
            <person name="Cichocki N."/>
            <person name="Veneault-Fourrey C."/>
            <person name="LaButti K."/>
            <person name="Lindquist E.A."/>
            <person name="Lipzen A."/>
            <person name="Lundell T."/>
            <person name="Morin E."/>
            <person name="Murat C."/>
            <person name="Sun H."/>
            <person name="Tunlid A."/>
            <person name="Henrissat B."/>
            <person name="Grigoriev I.V."/>
            <person name="Hibbett D.S."/>
            <person name="Martin F."/>
            <person name="Nordberg H.P."/>
            <person name="Cantor M.N."/>
            <person name="Hua S.X."/>
        </authorList>
    </citation>
    <scope>NUCLEOTIDE SEQUENCE [LARGE SCALE GENOMIC DNA]</scope>
    <source>
        <strain evidence="1 2">UH-Slu-Lm8-n1</strain>
    </source>
</reference>
<proteinExistence type="predicted"/>
<evidence type="ECO:0000313" key="2">
    <source>
        <dbReference type="Proteomes" id="UP000054485"/>
    </source>
</evidence>
<gene>
    <name evidence="1" type="ORF">CY34DRAFT_801292</name>
</gene>
<keyword evidence="2" id="KW-1185">Reference proteome</keyword>
<accession>A0A0D0B774</accession>
<reference evidence="2" key="2">
    <citation type="submission" date="2015-01" db="EMBL/GenBank/DDBJ databases">
        <title>Evolutionary Origins and Diversification of the Mycorrhizal Mutualists.</title>
        <authorList>
            <consortium name="DOE Joint Genome Institute"/>
            <consortium name="Mycorrhizal Genomics Consortium"/>
            <person name="Kohler A."/>
            <person name="Kuo A."/>
            <person name="Nagy L.G."/>
            <person name="Floudas D."/>
            <person name="Copeland A."/>
            <person name="Barry K.W."/>
            <person name="Cichocki N."/>
            <person name="Veneault-Fourrey C."/>
            <person name="LaButti K."/>
            <person name="Lindquist E.A."/>
            <person name="Lipzen A."/>
            <person name="Lundell T."/>
            <person name="Morin E."/>
            <person name="Murat C."/>
            <person name="Riley R."/>
            <person name="Ohm R."/>
            <person name="Sun H."/>
            <person name="Tunlid A."/>
            <person name="Henrissat B."/>
            <person name="Grigoriev I.V."/>
            <person name="Hibbett D.S."/>
            <person name="Martin F."/>
        </authorList>
    </citation>
    <scope>NUCLEOTIDE SEQUENCE [LARGE SCALE GENOMIC DNA]</scope>
    <source>
        <strain evidence="2">UH-Slu-Lm8-n1</strain>
    </source>
</reference>
<organism evidence="1 2">
    <name type="scientific">Suillus luteus UH-Slu-Lm8-n1</name>
    <dbReference type="NCBI Taxonomy" id="930992"/>
    <lineage>
        <taxon>Eukaryota</taxon>
        <taxon>Fungi</taxon>
        <taxon>Dikarya</taxon>
        <taxon>Basidiomycota</taxon>
        <taxon>Agaricomycotina</taxon>
        <taxon>Agaricomycetes</taxon>
        <taxon>Agaricomycetidae</taxon>
        <taxon>Boletales</taxon>
        <taxon>Suillineae</taxon>
        <taxon>Suillaceae</taxon>
        <taxon>Suillus</taxon>
    </lineage>
</organism>
<evidence type="ECO:0000313" key="1">
    <source>
        <dbReference type="EMBL" id="KIK45669.1"/>
    </source>
</evidence>
<dbReference type="AlphaFoldDB" id="A0A0D0B774"/>
<protein>
    <submittedName>
        <fullName evidence="1">Uncharacterized protein</fullName>
    </submittedName>
</protein>
<dbReference type="HOGENOM" id="CLU_2307916_0_0_1"/>